<dbReference type="FunFam" id="1.10.510.10:FF:000658">
    <property type="entry name" value="Protein CBG12184"/>
    <property type="match status" value="1"/>
</dbReference>
<evidence type="ECO:0000256" key="1">
    <source>
        <dbReference type="ARBA" id="ARBA00001946"/>
    </source>
</evidence>
<comment type="similarity">
    <text evidence="12">Belongs to the protein kinase superfamily.</text>
</comment>
<evidence type="ECO:0000256" key="12">
    <source>
        <dbReference type="RuleBase" id="RU000304"/>
    </source>
</evidence>
<dbReference type="PROSITE" id="PS00107">
    <property type="entry name" value="PROTEIN_KINASE_ATP"/>
    <property type="match status" value="1"/>
</dbReference>
<dbReference type="STRING" id="30019.A0A0M4EQ10"/>
<evidence type="ECO:0000256" key="10">
    <source>
        <dbReference type="ARBA" id="ARBA00022871"/>
    </source>
</evidence>
<evidence type="ECO:0000256" key="8">
    <source>
        <dbReference type="ARBA" id="ARBA00022842"/>
    </source>
</evidence>
<dbReference type="PANTHER" id="PTHR24346:SF102">
    <property type="entry name" value="TESTIS-SPECIFIC SERINE_THREONINE-PROTEIN KINASE 1"/>
    <property type="match status" value="1"/>
</dbReference>
<name>A0A0M4EQ10_DROBS</name>
<keyword evidence="8" id="KW-0460">Magnesium</keyword>
<evidence type="ECO:0000313" key="14">
    <source>
        <dbReference type="EMBL" id="ALC46310.1"/>
    </source>
</evidence>
<dbReference type="GO" id="GO:0007283">
    <property type="term" value="P:spermatogenesis"/>
    <property type="evidence" value="ECO:0007669"/>
    <property type="project" value="UniProtKB-KW"/>
</dbReference>
<accession>A0A0M4EQ10</accession>
<dbReference type="PROSITE" id="PS00108">
    <property type="entry name" value="PROTEIN_KINASE_ST"/>
    <property type="match status" value="1"/>
</dbReference>
<dbReference type="PROSITE" id="PS50011">
    <property type="entry name" value="PROTEIN_KINASE_DOM"/>
    <property type="match status" value="1"/>
</dbReference>
<evidence type="ECO:0000256" key="11">
    <source>
        <dbReference type="PROSITE-ProRule" id="PRU10141"/>
    </source>
</evidence>
<evidence type="ECO:0000259" key="13">
    <source>
        <dbReference type="PROSITE" id="PS50011"/>
    </source>
</evidence>
<keyword evidence="7 11" id="KW-0067">ATP-binding</keyword>
<dbReference type="SUPFAM" id="SSF56112">
    <property type="entry name" value="Protein kinase-like (PK-like)"/>
    <property type="match status" value="1"/>
</dbReference>
<dbReference type="InterPro" id="IPR011009">
    <property type="entry name" value="Kinase-like_dom_sf"/>
</dbReference>
<dbReference type="GO" id="GO:0035556">
    <property type="term" value="P:intracellular signal transduction"/>
    <property type="evidence" value="ECO:0007669"/>
    <property type="project" value="TreeGrafter"/>
</dbReference>
<dbReference type="GO" id="GO:0030154">
    <property type="term" value="P:cell differentiation"/>
    <property type="evidence" value="ECO:0007669"/>
    <property type="project" value="UniProtKB-KW"/>
</dbReference>
<dbReference type="OrthoDB" id="541276at2759"/>
<evidence type="ECO:0000256" key="5">
    <source>
        <dbReference type="ARBA" id="ARBA00022741"/>
    </source>
</evidence>
<dbReference type="EMBL" id="CP012526">
    <property type="protein sequence ID" value="ALC46310.1"/>
    <property type="molecule type" value="Genomic_DNA"/>
</dbReference>
<proteinExistence type="inferred from homology"/>
<feature type="domain" description="Protein kinase" evidence="13">
    <location>
        <begin position="22"/>
        <end position="283"/>
    </location>
</feature>
<keyword evidence="12" id="KW-0418">Kinase</keyword>
<reference evidence="14 15" key="1">
    <citation type="submission" date="2015-08" db="EMBL/GenBank/DDBJ databases">
        <title>Ancestral chromatin configuration constrains chromatin evolution on differentiating sex chromosomes in Drosophila.</title>
        <authorList>
            <person name="Zhou Q."/>
            <person name="Bachtrog D."/>
        </authorList>
    </citation>
    <scope>NUCLEOTIDE SEQUENCE [LARGE SCALE GENOMIC DNA]</scope>
    <source>
        <tissue evidence="14">Whole larvae</tissue>
    </source>
</reference>
<dbReference type="InterPro" id="IPR008271">
    <property type="entry name" value="Ser/Thr_kinase_AS"/>
</dbReference>
<keyword evidence="2" id="KW-0217">Developmental protein</keyword>
<keyword evidence="12" id="KW-0808">Transferase</keyword>
<dbReference type="SMR" id="A0A0M4EQ10"/>
<dbReference type="PIRSF" id="PIRSF000654">
    <property type="entry name" value="Integrin-linked_kinase"/>
    <property type="match status" value="1"/>
</dbReference>
<dbReference type="Pfam" id="PF00069">
    <property type="entry name" value="Pkinase"/>
    <property type="match status" value="1"/>
</dbReference>
<evidence type="ECO:0000256" key="7">
    <source>
        <dbReference type="ARBA" id="ARBA00022840"/>
    </source>
</evidence>
<keyword evidence="10" id="KW-0744">Spermatogenesis</keyword>
<organism evidence="14 15">
    <name type="scientific">Drosophila busckii</name>
    <name type="common">Fruit fly</name>
    <dbReference type="NCBI Taxonomy" id="30019"/>
    <lineage>
        <taxon>Eukaryota</taxon>
        <taxon>Metazoa</taxon>
        <taxon>Ecdysozoa</taxon>
        <taxon>Arthropoda</taxon>
        <taxon>Hexapoda</taxon>
        <taxon>Insecta</taxon>
        <taxon>Pterygota</taxon>
        <taxon>Neoptera</taxon>
        <taxon>Endopterygota</taxon>
        <taxon>Diptera</taxon>
        <taxon>Brachycera</taxon>
        <taxon>Muscomorpha</taxon>
        <taxon>Ephydroidea</taxon>
        <taxon>Drosophilidae</taxon>
        <taxon>Drosophila</taxon>
    </lineage>
</organism>
<keyword evidence="3" id="KW-0597">Phosphoprotein</keyword>
<evidence type="ECO:0000256" key="2">
    <source>
        <dbReference type="ARBA" id="ARBA00022473"/>
    </source>
</evidence>
<keyword evidence="6" id="KW-0221">Differentiation</keyword>
<keyword evidence="4" id="KW-0479">Metal-binding</keyword>
<dbReference type="Proteomes" id="UP000494163">
    <property type="component" value="Chromosome 3R"/>
</dbReference>
<gene>
    <name evidence="14" type="ORF">Dbus_chr3Rg1060</name>
</gene>
<keyword evidence="5 11" id="KW-0547">Nucleotide-binding</keyword>
<evidence type="ECO:0000256" key="4">
    <source>
        <dbReference type="ARBA" id="ARBA00022723"/>
    </source>
</evidence>
<dbReference type="GO" id="GO:0050321">
    <property type="term" value="F:tau-protein kinase activity"/>
    <property type="evidence" value="ECO:0007669"/>
    <property type="project" value="TreeGrafter"/>
</dbReference>
<dbReference type="CDD" id="cd14080">
    <property type="entry name" value="STKc_TSSK-like"/>
    <property type="match status" value="1"/>
</dbReference>
<keyword evidence="9" id="KW-0832">Ubl conjugation</keyword>
<dbReference type="AlphaFoldDB" id="A0A0M4EQ10"/>
<evidence type="ECO:0000256" key="9">
    <source>
        <dbReference type="ARBA" id="ARBA00022843"/>
    </source>
</evidence>
<dbReference type="GO" id="GO:0000287">
    <property type="term" value="F:magnesium ion binding"/>
    <property type="evidence" value="ECO:0007669"/>
    <property type="project" value="UniProtKB-ARBA"/>
</dbReference>
<dbReference type="InterPro" id="IPR000719">
    <property type="entry name" value="Prot_kinase_dom"/>
</dbReference>
<keyword evidence="15" id="KW-1185">Reference proteome</keyword>
<sequence length="294" mass="33434">MSQFSKLGLTESDIKILTEQRYTIGHKIGEGSYAAVHLANYVDDRGRQLKLACKIVNMSKAPHDFVTKFFPRELKIIAKLEHPHIIQTHSIVQRRQLVFVFMAYATNGDLLMHITKHGAIDEDQCKLWLQQLASALKYLHSEDIAHRDLKCDNVLISRHFNVKLTDFGFARYCGMAKGAPVLSDTYCGSTAYAAPEILVGLPYEPKIADAWSLGIILFIMLNGKMPFDDKNQPQMLADQRAKRYAFTRRREFSADAKATVAVLLEPNVQARWNVQEILSCNWILDLRVRASESH</sequence>
<dbReference type="SMART" id="SM00220">
    <property type="entry name" value="S_TKc"/>
    <property type="match status" value="1"/>
</dbReference>
<dbReference type="GO" id="GO:0000226">
    <property type="term" value="P:microtubule cytoskeleton organization"/>
    <property type="evidence" value="ECO:0007669"/>
    <property type="project" value="TreeGrafter"/>
</dbReference>
<dbReference type="PANTHER" id="PTHR24346">
    <property type="entry name" value="MAP/MICROTUBULE AFFINITY-REGULATING KINASE"/>
    <property type="match status" value="1"/>
</dbReference>
<evidence type="ECO:0000256" key="3">
    <source>
        <dbReference type="ARBA" id="ARBA00022553"/>
    </source>
</evidence>
<evidence type="ECO:0000256" key="6">
    <source>
        <dbReference type="ARBA" id="ARBA00022782"/>
    </source>
</evidence>
<dbReference type="Gene3D" id="1.10.510.10">
    <property type="entry name" value="Transferase(Phosphotransferase) domain 1"/>
    <property type="match status" value="1"/>
</dbReference>
<dbReference type="GO" id="GO:0005737">
    <property type="term" value="C:cytoplasm"/>
    <property type="evidence" value="ECO:0007669"/>
    <property type="project" value="TreeGrafter"/>
</dbReference>
<dbReference type="InterPro" id="IPR017441">
    <property type="entry name" value="Protein_kinase_ATP_BS"/>
</dbReference>
<protein>
    <submittedName>
        <fullName evidence="14">CG14305</fullName>
    </submittedName>
</protein>
<dbReference type="GO" id="GO:0005524">
    <property type="term" value="F:ATP binding"/>
    <property type="evidence" value="ECO:0007669"/>
    <property type="project" value="UniProtKB-UniRule"/>
</dbReference>
<dbReference type="OMA" id="FMEFAEN"/>
<keyword evidence="12" id="KW-0723">Serine/threonine-protein kinase</keyword>
<evidence type="ECO:0000313" key="15">
    <source>
        <dbReference type="Proteomes" id="UP000494163"/>
    </source>
</evidence>
<feature type="binding site" evidence="11">
    <location>
        <position position="54"/>
    </location>
    <ligand>
        <name>ATP</name>
        <dbReference type="ChEBI" id="CHEBI:30616"/>
    </ligand>
</feature>
<comment type="cofactor">
    <cofactor evidence="1">
        <name>Mg(2+)</name>
        <dbReference type="ChEBI" id="CHEBI:18420"/>
    </cofactor>
</comment>